<dbReference type="AlphaFoldDB" id="A0A4S2MUW8"/>
<dbReference type="PANTHER" id="PTHR12832:SF18">
    <property type="entry name" value="IQ CALMODULIN-BINDING MOTIF DOMAIN PROTEIN (AFU_ORTHOLOGUE AFUA_1G08920)"/>
    <property type="match status" value="1"/>
</dbReference>
<feature type="region of interest" description="Disordered" evidence="2">
    <location>
        <begin position="403"/>
        <end position="475"/>
    </location>
</feature>
<accession>A0A4S2MUW8</accession>
<evidence type="ECO:0000313" key="4">
    <source>
        <dbReference type="Proteomes" id="UP000298138"/>
    </source>
</evidence>
<proteinExistence type="inferred from homology"/>
<reference evidence="3 4" key="1">
    <citation type="submission" date="2019-04" db="EMBL/GenBank/DDBJ databases">
        <title>Comparative genomics and transcriptomics to analyze fruiting body development in filamentous ascomycetes.</title>
        <authorList>
            <consortium name="DOE Joint Genome Institute"/>
            <person name="Lutkenhaus R."/>
            <person name="Traeger S."/>
            <person name="Breuer J."/>
            <person name="Kuo A."/>
            <person name="Lipzen A."/>
            <person name="Pangilinan J."/>
            <person name="Dilworth D."/>
            <person name="Sandor L."/>
            <person name="Poggeler S."/>
            <person name="Barry K."/>
            <person name="Grigoriev I.V."/>
            <person name="Nowrousian M."/>
        </authorList>
    </citation>
    <scope>NUCLEOTIDE SEQUENCE [LARGE SCALE GENOMIC DNA]</scope>
    <source>
        <strain evidence="3 4">CBS 389.68</strain>
    </source>
</reference>
<dbReference type="InterPro" id="IPR008862">
    <property type="entry name" value="Tcp11"/>
</dbReference>
<dbReference type="Pfam" id="PF05794">
    <property type="entry name" value="Tcp11"/>
    <property type="match status" value="1"/>
</dbReference>
<dbReference type="Proteomes" id="UP000298138">
    <property type="component" value="Unassembled WGS sequence"/>
</dbReference>
<keyword evidence="4" id="KW-1185">Reference proteome</keyword>
<feature type="compositionally biased region" description="Basic and acidic residues" evidence="2">
    <location>
        <begin position="403"/>
        <end position="427"/>
    </location>
</feature>
<comment type="similarity">
    <text evidence="1">Belongs to the TCP11 family.</text>
</comment>
<dbReference type="EMBL" id="ML220125">
    <property type="protein sequence ID" value="TGZ80286.1"/>
    <property type="molecule type" value="Genomic_DNA"/>
</dbReference>
<dbReference type="OrthoDB" id="276323at2759"/>
<sequence>MISTTTPLDDAPNAIIITDALSTSPFKPPPHLEARFRRRRRPGTHSPSTHLLALHSSTHLATTRRQILLEARKSHLRARFAHIDRVRHSRAASHADVSERLLALEASMLAAQKSRDAILAKIAAGCASEVQKAKVRAEEMKRKREEEKRRVMVESQGRLEEAEKRRLEVLRERGKRRSRSGSAEREEVGVKRREDAARRIQGWWRERRDERIVEAFKGLGITVETVKKKDFGVVSKMLMDPEVLKGTGRLLRRLQFVQDSDAAVAEKACRCFLSSFMILGHPAEVLSMDGDRERDLILRSRALLMEFEAFLVSPTFPPPEQLSTNWAEFQSAFDAWKSRDSEIFISSMVAQYAELDLIWLKVKDHTKGGVANEYKDGIRDSQLMLLARIRRLAGDRTRDLIRKAVKETRRTRLPKKDERDTKPREAPVADSTNSITSDDTAPEVDSRATTQDGVSTSPPTATQPNVFSSVSQDHGIPSRRQIIHEMALDPSYRLTPPRRSRLEFMIESTAKRAFWETMKADIAMGNLTKWIPSLAETVRGKILRLLTPGSKLHRAVSDSIDVPLIQQQCQAGIYDHEKLLTYVLDLLPQICSPARDDDVAALRNSRTDDYTSRLQHLLDVLDLLHLDHANFLLMMAAPQIIADAIPHEKAMFQADLASGRTTLDRTRAWLMKSKHTLPAETPAKQTHLHAFINLFFDPTPLDDATIPETLHLDHHRIHNLRKRVYAITLGAAITVAIKTILRRDVRAPWPELQDLCFSLLFPPSSSSFSSSLSTPSPSPSTDSLSPASIAANIQTFLTSTTAVPPTTLTTLHTTTHRLLTRGHDDPVVKVMAKRVKEFLERRLEARAEGRGKEMALLAAGGLEELGRWGCGEWGAAVGEVVERMGRWWEVDWRGCGEWYEGVLV</sequence>
<feature type="compositionally biased region" description="Polar residues" evidence="2">
    <location>
        <begin position="430"/>
        <end position="439"/>
    </location>
</feature>
<evidence type="ECO:0000313" key="3">
    <source>
        <dbReference type="EMBL" id="TGZ80286.1"/>
    </source>
</evidence>
<organism evidence="3 4">
    <name type="scientific">Ascodesmis nigricans</name>
    <dbReference type="NCBI Taxonomy" id="341454"/>
    <lineage>
        <taxon>Eukaryota</taxon>
        <taxon>Fungi</taxon>
        <taxon>Dikarya</taxon>
        <taxon>Ascomycota</taxon>
        <taxon>Pezizomycotina</taxon>
        <taxon>Pezizomycetes</taxon>
        <taxon>Pezizales</taxon>
        <taxon>Ascodesmidaceae</taxon>
        <taxon>Ascodesmis</taxon>
    </lineage>
</organism>
<feature type="compositionally biased region" description="Polar residues" evidence="2">
    <location>
        <begin position="447"/>
        <end position="472"/>
    </location>
</feature>
<dbReference type="PANTHER" id="PTHR12832">
    <property type="entry name" value="TESTIS-SPECIFIC PROTEIN PBS13 T-COMPLEX 11"/>
    <property type="match status" value="1"/>
</dbReference>
<dbReference type="InParanoid" id="A0A4S2MUW8"/>
<protein>
    <submittedName>
        <fullName evidence="3">Tcp11-domain-containing protein</fullName>
    </submittedName>
</protein>
<gene>
    <name evidence="3" type="ORF">EX30DRAFT_359132</name>
</gene>
<feature type="compositionally biased region" description="Basic and acidic residues" evidence="2">
    <location>
        <begin position="182"/>
        <end position="191"/>
    </location>
</feature>
<dbReference type="STRING" id="341454.A0A4S2MUW8"/>
<evidence type="ECO:0000256" key="2">
    <source>
        <dbReference type="SAM" id="MobiDB-lite"/>
    </source>
</evidence>
<name>A0A4S2MUW8_9PEZI</name>
<evidence type="ECO:0000256" key="1">
    <source>
        <dbReference type="ARBA" id="ARBA00010954"/>
    </source>
</evidence>
<feature type="region of interest" description="Disordered" evidence="2">
    <location>
        <begin position="171"/>
        <end position="191"/>
    </location>
</feature>
<dbReference type="GO" id="GO:0010737">
    <property type="term" value="P:protein kinase A signaling"/>
    <property type="evidence" value="ECO:0007669"/>
    <property type="project" value="TreeGrafter"/>
</dbReference>